<organism evidence="2">
    <name type="scientific">Setaria italica</name>
    <name type="common">Foxtail millet</name>
    <name type="synonym">Panicum italicum</name>
    <dbReference type="NCBI Taxonomy" id="4555"/>
    <lineage>
        <taxon>Eukaryota</taxon>
        <taxon>Viridiplantae</taxon>
        <taxon>Streptophyta</taxon>
        <taxon>Embryophyta</taxon>
        <taxon>Tracheophyta</taxon>
        <taxon>Spermatophyta</taxon>
        <taxon>Magnoliopsida</taxon>
        <taxon>Liliopsida</taxon>
        <taxon>Poales</taxon>
        <taxon>Poaceae</taxon>
        <taxon>PACMAD clade</taxon>
        <taxon>Panicoideae</taxon>
        <taxon>Panicodae</taxon>
        <taxon>Paniceae</taxon>
        <taxon>Cenchrinae</taxon>
        <taxon>Setaria</taxon>
    </lineage>
</organism>
<reference evidence="2" key="2">
    <citation type="submission" date="2015-07" db="EMBL/GenBank/DDBJ databases">
        <authorList>
            <person name="Noorani M."/>
        </authorList>
    </citation>
    <scope>NUCLEOTIDE SEQUENCE</scope>
    <source>
        <strain evidence="2">Yugu1</strain>
    </source>
</reference>
<dbReference type="AlphaFoldDB" id="A0A368SGW3"/>
<evidence type="ECO:0000256" key="1">
    <source>
        <dbReference type="SAM" id="MobiDB-lite"/>
    </source>
</evidence>
<feature type="region of interest" description="Disordered" evidence="1">
    <location>
        <begin position="44"/>
        <end position="86"/>
    </location>
</feature>
<evidence type="ECO:0000313" key="2">
    <source>
        <dbReference type="EMBL" id="RCV41603.1"/>
    </source>
</evidence>
<accession>A0A368SGW3</accession>
<gene>
    <name evidence="2" type="ORF">SETIT_9G150200v2</name>
</gene>
<sequence>MNPVHRRPIWPARIASAIASLPTPCLDSLPRRHPLVFRTFAAPPPYLASRPPSSHPGADPSGTRHTLGSGPAQVVGSFPSTSRFSHSPVLADSPVRRLLYGQPSLVVPHRRLVLLEATAPHHA</sequence>
<dbReference type="EMBL" id="CM003536">
    <property type="protein sequence ID" value="RCV41603.1"/>
    <property type="molecule type" value="Genomic_DNA"/>
</dbReference>
<reference evidence="2" key="1">
    <citation type="journal article" date="2012" name="Nat. Biotechnol.">
        <title>Reference genome sequence of the model plant Setaria.</title>
        <authorList>
            <person name="Bennetzen J.L."/>
            <person name="Schmutz J."/>
            <person name="Wang H."/>
            <person name="Percifield R."/>
            <person name="Hawkins J."/>
            <person name="Pontaroli A.C."/>
            <person name="Estep M."/>
            <person name="Feng L."/>
            <person name="Vaughn J.N."/>
            <person name="Grimwood J."/>
            <person name="Jenkins J."/>
            <person name="Barry K."/>
            <person name="Lindquist E."/>
            <person name="Hellsten U."/>
            <person name="Deshpande S."/>
            <person name="Wang X."/>
            <person name="Wu X."/>
            <person name="Mitros T."/>
            <person name="Triplett J."/>
            <person name="Yang X."/>
            <person name="Ye C.Y."/>
            <person name="Mauro-Herrera M."/>
            <person name="Wang L."/>
            <person name="Li P."/>
            <person name="Sharma M."/>
            <person name="Sharma R."/>
            <person name="Ronald P.C."/>
            <person name="Panaud O."/>
            <person name="Kellogg E.A."/>
            <person name="Brutnell T.P."/>
            <person name="Doust A.N."/>
            <person name="Tuskan G.A."/>
            <person name="Rokhsar D."/>
            <person name="Devos K.M."/>
        </authorList>
    </citation>
    <scope>NUCLEOTIDE SEQUENCE [LARGE SCALE GENOMIC DNA]</scope>
    <source>
        <strain evidence="2">Yugu1</strain>
    </source>
</reference>
<protein>
    <submittedName>
        <fullName evidence="2">Uncharacterized protein</fullName>
    </submittedName>
</protein>
<proteinExistence type="predicted"/>
<name>A0A368SGW3_SETIT</name>